<dbReference type="Proteomes" id="UP000198211">
    <property type="component" value="Unassembled WGS sequence"/>
</dbReference>
<name>A0A225UHM0_9STRA</name>
<evidence type="ECO:0000313" key="2">
    <source>
        <dbReference type="Proteomes" id="UP000198211"/>
    </source>
</evidence>
<sequence>MRIRLISMKVMKLTKMSATVIAAPETRCKVKTLTLTKTRDWLQLLTTMNVGMPLTGRSREVTSVHKAMDNSQVDLVKVDSDLQLNLDQGLTITAADAGSRDQVMVHVQHVVDRIIPHTTVSEDAGCASKCMTLASCPPTETGLVPTGQPQSADLVIDAECLYAFIGKCEWPEDNNNNDENEKNVEFNEECLDGGTLHEVKKDTTTEKVVNDDWLVSICEANEAAPVHAKTVKLLPGERMGWWSSQRFDRRVRMRALVRGAVNDVRTSIPGANVSIITTKLARRLRLESIQEHGRQLEVQGIQEGKMSTTTRVKAKVTLGWNTVYEFEFWVIDHSAGSDV</sequence>
<comment type="caution">
    <text evidence="1">The sequence shown here is derived from an EMBL/GenBank/DDBJ whole genome shotgun (WGS) entry which is preliminary data.</text>
</comment>
<dbReference type="GO" id="GO:0008233">
    <property type="term" value="F:peptidase activity"/>
    <property type="evidence" value="ECO:0007669"/>
    <property type="project" value="UniProtKB-KW"/>
</dbReference>
<keyword evidence="2" id="KW-1185">Reference proteome</keyword>
<protein>
    <submittedName>
        <fullName evidence="1">Eukaryotic/viral aspartic protease</fullName>
    </submittedName>
</protein>
<gene>
    <name evidence="1" type="ORF">PHMEG_00038459</name>
</gene>
<evidence type="ECO:0000313" key="1">
    <source>
        <dbReference type="EMBL" id="OWY92508.1"/>
    </source>
</evidence>
<dbReference type="OrthoDB" id="122592at2759"/>
<proteinExistence type="predicted"/>
<organism evidence="1 2">
    <name type="scientific">Phytophthora megakarya</name>
    <dbReference type="NCBI Taxonomy" id="4795"/>
    <lineage>
        <taxon>Eukaryota</taxon>
        <taxon>Sar</taxon>
        <taxon>Stramenopiles</taxon>
        <taxon>Oomycota</taxon>
        <taxon>Peronosporomycetes</taxon>
        <taxon>Peronosporales</taxon>
        <taxon>Peronosporaceae</taxon>
        <taxon>Phytophthora</taxon>
    </lineage>
</organism>
<feature type="non-terminal residue" evidence="1">
    <location>
        <position position="339"/>
    </location>
</feature>
<dbReference type="EMBL" id="NBNE01017909">
    <property type="protein sequence ID" value="OWY92508.1"/>
    <property type="molecule type" value="Genomic_DNA"/>
</dbReference>
<keyword evidence="1" id="KW-0378">Hydrolase</keyword>
<dbReference type="AlphaFoldDB" id="A0A225UHM0"/>
<accession>A0A225UHM0</accession>
<reference evidence="2" key="1">
    <citation type="submission" date="2017-03" db="EMBL/GenBank/DDBJ databases">
        <title>Phytopthora megakarya and P. palmivora, two closely related causual agents of cacao black pod achieved similar genome size and gene model numbers by different mechanisms.</title>
        <authorList>
            <person name="Ali S."/>
            <person name="Shao J."/>
            <person name="Larry D.J."/>
            <person name="Kronmiller B."/>
            <person name="Shen D."/>
            <person name="Strem M.D."/>
            <person name="Melnick R.L."/>
            <person name="Guiltinan M.J."/>
            <person name="Tyler B.M."/>
            <person name="Meinhardt L.W."/>
            <person name="Bailey B.A."/>
        </authorList>
    </citation>
    <scope>NUCLEOTIDE SEQUENCE [LARGE SCALE GENOMIC DNA]</scope>
    <source>
        <strain evidence="2">zdho120</strain>
    </source>
</reference>
<keyword evidence="1" id="KW-0645">Protease</keyword>
<dbReference type="GO" id="GO:0006508">
    <property type="term" value="P:proteolysis"/>
    <property type="evidence" value="ECO:0007669"/>
    <property type="project" value="UniProtKB-KW"/>
</dbReference>